<dbReference type="RefSeq" id="XP_025496959.1">
    <property type="nucleotide sequence ID" value="XM_025638921.1"/>
</dbReference>
<sequence length="68" mass="7696">MANLLGRIIQSLDDIIEGNLFLPDIHRIHCDPTILELLNIIKHRGEETMLKAHAVDYPTSTAGFTYVH</sequence>
<reference evidence="1 2" key="1">
    <citation type="submission" date="2016-12" db="EMBL/GenBank/DDBJ databases">
        <title>The genomes of Aspergillus section Nigri reveals drivers in fungal speciation.</title>
        <authorList>
            <consortium name="DOE Joint Genome Institute"/>
            <person name="Vesth T.C."/>
            <person name="Nybo J."/>
            <person name="Theobald S."/>
            <person name="Brandl J."/>
            <person name="Frisvad J.C."/>
            <person name="Nielsen K.F."/>
            <person name="Lyhne E.K."/>
            <person name="Kogle M.E."/>
            <person name="Kuo A."/>
            <person name="Riley R."/>
            <person name="Clum A."/>
            <person name="Nolan M."/>
            <person name="Lipzen A."/>
            <person name="Salamov A."/>
            <person name="Henrissat B."/>
            <person name="Wiebenga A."/>
            <person name="De Vries R.P."/>
            <person name="Grigoriev I.V."/>
            <person name="Mortensen U.H."/>
            <person name="Andersen M.R."/>
            <person name="Baker S.E."/>
        </authorList>
    </citation>
    <scope>NUCLEOTIDE SEQUENCE [LARGE SCALE GENOMIC DNA]</scope>
    <source>
        <strain evidence="1 2">CBS 121591</strain>
    </source>
</reference>
<dbReference type="VEuPathDB" id="FungiDB:BO82DRAFT_397333"/>
<dbReference type="AlphaFoldDB" id="A0A319CQR9"/>
<name>A0A319CQR9_9EURO</name>
<dbReference type="GeneID" id="37141663"/>
<accession>A0A319CQR9</accession>
<keyword evidence="2" id="KW-1185">Reference proteome</keyword>
<evidence type="ECO:0000313" key="1">
    <source>
        <dbReference type="EMBL" id="PYH86759.1"/>
    </source>
</evidence>
<dbReference type="Proteomes" id="UP000248340">
    <property type="component" value="Unassembled WGS sequence"/>
</dbReference>
<organism evidence="1 2">
    <name type="scientific">Aspergillus uvarum CBS 121591</name>
    <dbReference type="NCBI Taxonomy" id="1448315"/>
    <lineage>
        <taxon>Eukaryota</taxon>
        <taxon>Fungi</taxon>
        <taxon>Dikarya</taxon>
        <taxon>Ascomycota</taxon>
        <taxon>Pezizomycotina</taxon>
        <taxon>Eurotiomycetes</taxon>
        <taxon>Eurotiomycetidae</taxon>
        <taxon>Eurotiales</taxon>
        <taxon>Aspergillaceae</taxon>
        <taxon>Aspergillus</taxon>
        <taxon>Aspergillus subgen. Circumdati</taxon>
    </lineage>
</organism>
<protein>
    <submittedName>
        <fullName evidence="1">Uncharacterized protein</fullName>
    </submittedName>
</protein>
<gene>
    <name evidence="1" type="ORF">BO82DRAFT_397333</name>
</gene>
<dbReference type="EMBL" id="KZ821675">
    <property type="protein sequence ID" value="PYH86759.1"/>
    <property type="molecule type" value="Genomic_DNA"/>
</dbReference>
<evidence type="ECO:0000313" key="2">
    <source>
        <dbReference type="Proteomes" id="UP000248340"/>
    </source>
</evidence>
<proteinExistence type="predicted"/>